<dbReference type="PRINTS" id="PR00040">
    <property type="entry name" value="HTHMERR"/>
</dbReference>
<dbReference type="PANTHER" id="PTHR30204:SF83">
    <property type="entry name" value="TRANSCRIPTIONAL REGULATOR, MERR FAMILY"/>
    <property type="match status" value="1"/>
</dbReference>
<dbReference type="InterPro" id="IPR000551">
    <property type="entry name" value="MerR-type_HTH_dom"/>
</dbReference>
<dbReference type="PANTHER" id="PTHR30204">
    <property type="entry name" value="REDOX-CYCLING DRUG-SENSING TRANSCRIPTIONAL ACTIVATOR SOXR"/>
    <property type="match status" value="1"/>
</dbReference>
<dbReference type="Proteomes" id="UP000186058">
    <property type="component" value="Unassembled WGS sequence"/>
</dbReference>
<dbReference type="Gene3D" id="1.10.1660.10">
    <property type="match status" value="1"/>
</dbReference>
<organism evidence="3 4">
    <name type="scientific">Paenibacillus helianthi</name>
    <dbReference type="NCBI Taxonomy" id="1349432"/>
    <lineage>
        <taxon>Bacteria</taxon>
        <taxon>Bacillati</taxon>
        <taxon>Bacillota</taxon>
        <taxon>Bacilli</taxon>
        <taxon>Bacillales</taxon>
        <taxon>Paenibacillaceae</taxon>
        <taxon>Paenibacillus</taxon>
    </lineage>
</organism>
<protein>
    <submittedName>
        <fullName evidence="3">MerR family transcriptional regulator</fullName>
    </submittedName>
</protein>
<comment type="caution">
    <text evidence="3">The sequence shown here is derived from an EMBL/GenBank/DDBJ whole genome shotgun (WGS) entry which is preliminary data.</text>
</comment>
<evidence type="ECO:0000313" key="4">
    <source>
        <dbReference type="Proteomes" id="UP000186058"/>
    </source>
</evidence>
<dbReference type="InterPro" id="IPR009061">
    <property type="entry name" value="DNA-bd_dom_put_sf"/>
</dbReference>
<dbReference type="SUPFAM" id="SSF46955">
    <property type="entry name" value="Putative DNA-binding domain"/>
    <property type="match status" value="1"/>
</dbReference>
<dbReference type="EMBL" id="LVWI01000034">
    <property type="protein sequence ID" value="OKP87822.1"/>
    <property type="molecule type" value="Genomic_DNA"/>
</dbReference>
<feature type="domain" description="HTH merR-type" evidence="2">
    <location>
        <begin position="1"/>
        <end position="70"/>
    </location>
</feature>
<reference evidence="3 4" key="1">
    <citation type="submission" date="2016-03" db="EMBL/GenBank/DDBJ databases">
        <authorList>
            <person name="Sant'Anna F.H."/>
            <person name="Ambrosini A."/>
            <person name="Souza R."/>
            <person name="Bach E."/>
            <person name="Fernandes G."/>
            <person name="Balsanelli E."/>
            <person name="Baura V.A."/>
            <person name="Souza E.M."/>
            <person name="Passaglia L."/>
        </authorList>
    </citation>
    <scope>NUCLEOTIDE SEQUENCE [LARGE SCALE GENOMIC DNA]</scope>
    <source>
        <strain evidence="3 4">P26E</strain>
    </source>
</reference>
<dbReference type="RefSeq" id="WP_074107374.1">
    <property type="nucleotide sequence ID" value="NZ_LVWI01000034.1"/>
</dbReference>
<sequence length="130" mass="15458">MYTINEVANFTGLSPHTVRFYAKKELFPNIIRNHQNVRLFSSKDVEYVEIVKALRMTGMSLENIKQYIDLCEQGSDTVEERYNIIRDQQLLAEDYLQEVTQQIMLLRKKVNYYQQAIKEGEENIIWNPHI</sequence>
<dbReference type="CDD" id="cd01109">
    <property type="entry name" value="HTH_YyaN"/>
    <property type="match status" value="1"/>
</dbReference>
<name>A0ABX3ER20_9BACL</name>
<dbReference type="Pfam" id="PF13411">
    <property type="entry name" value="MerR_1"/>
    <property type="match status" value="1"/>
</dbReference>
<keyword evidence="4" id="KW-1185">Reference proteome</keyword>
<dbReference type="InterPro" id="IPR047057">
    <property type="entry name" value="MerR_fam"/>
</dbReference>
<dbReference type="PROSITE" id="PS50937">
    <property type="entry name" value="HTH_MERR_2"/>
    <property type="match status" value="1"/>
</dbReference>
<keyword evidence="1" id="KW-0238">DNA-binding</keyword>
<proteinExistence type="predicted"/>
<evidence type="ECO:0000313" key="3">
    <source>
        <dbReference type="EMBL" id="OKP87822.1"/>
    </source>
</evidence>
<evidence type="ECO:0000256" key="1">
    <source>
        <dbReference type="ARBA" id="ARBA00023125"/>
    </source>
</evidence>
<gene>
    <name evidence="3" type="ORF">A3844_10495</name>
</gene>
<accession>A0ABX3ER20</accession>
<evidence type="ECO:0000259" key="2">
    <source>
        <dbReference type="PROSITE" id="PS50937"/>
    </source>
</evidence>
<dbReference type="SMART" id="SM00422">
    <property type="entry name" value="HTH_MERR"/>
    <property type="match status" value="1"/>
</dbReference>